<dbReference type="SUPFAM" id="SSF51905">
    <property type="entry name" value="FAD/NAD(P)-binding domain"/>
    <property type="match status" value="1"/>
</dbReference>
<evidence type="ECO:0000313" key="3">
    <source>
        <dbReference type="EMBL" id="SLN62614.1"/>
    </source>
</evidence>
<proteinExistence type="predicted"/>
<dbReference type="InterPro" id="IPR006076">
    <property type="entry name" value="FAD-dep_OxRdtase"/>
</dbReference>
<dbReference type="EC" id="1.4.99.5" evidence="3"/>
<reference evidence="3 4" key="1">
    <citation type="submission" date="2017-03" db="EMBL/GenBank/DDBJ databases">
        <authorList>
            <person name="Afonso C.L."/>
            <person name="Miller P.J."/>
            <person name="Scott M.A."/>
            <person name="Spackman E."/>
            <person name="Goraichik I."/>
            <person name="Dimitrov K.M."/>
            <person name="Suarez D.L."/>
            <person name="Swayne D.E."/>
        </authorList>
    </citation>
    <scope>NUCLEOTIDE SEQUENCE [LARGE SCALE GENOMIC DNA]</scope>
    <source>
        <strain evidence="3 4">CECT 7691</strain>
    </source>
</reference>
<dbReference type="PANTHER" id="PTHR13847">
    <property type="entry name" value="SARCOSINE DEHYDROGENASE-RELATED"/>
    <property type="match status" value="1"/>
</dbReference>
<dbReference type="GO" id="GO:0005737">
    <property type="term" value="C:cytoplasm"/>
    <property type="evidence" value="ECO:0007669"/>
    <property type="project" value="TreeGrafter"/>
</dbReference>
<dbReference type="Pfam" id="PF01266">
    <property type="entry name" value="DAO"/>
    <property type="match status" value="1"/>
</dbReference>
<dbReference type="EMBL" id="FWFR01000002">
    <property type="protein sequence ID" value="SLN62614.1"/>
    <property type="molecule type" value="Genomic_DNA"/>
</dbReference>
<name>A0A1Y5TES9_9PROT</name>
<dbReference type="Gene3D" id="3.50.50.60">
    <property type="entry name" value="FAD/NAD(P)-binding domain"/>
    <property type="match status" value="1"/>
</dbReference>
<dbReference type="RefSeq" id="WP_085884109.1">
    <property type="nucleotide sequence ID" value="NZ_FWFR01000002.1"/>
</dbReference>
<dbReference type="Proteomes" id="UP000193200">
    <property type="component" value="Unassembled WGS sequence"/>
</dbReference>
<protein>
    <submittedName>
        <fullName evidence="3">Hydrogen cyanide synthase subunit HcnC</fullName>
        <ecNumber evidence="3">1.4.99.5</ecNumber>
    </submittedName>
</protein>
<feature type="domain" description="FAD dependent oxidoreductase" evidence="2">
    <location>
        <begin position="6"/>
        <end position="343"/>
    </location>
</feature>
<dbReference type="InParanoid" id="A0A1Y5TES9"/>
<dbReference type="AlphaFoldDB" id="A0A1Y5TES9"/>
<sequence>MSETADILVIGGGIAGISAAARMAPEASVIVLEAEDTIGRHATGRSAAIFILNYGNMTLRALNLASESELLEPVGISDRSLLSPRGEMLIASEADMPAFEAYLAGSVGMDRLTPKEAVELFPLLRPEPIFAAAIERNAQEIDVDRLLQGFARLLRHHGGKIVPEARAETIVRRDGVWHVETPAGSFEAPILVNAAGAWADEVAATAGLRRLGLMPLRRSAAIVPLPDGQDSRSWPMVASAAENWYAKPEGGKLMVSPADEDLVEPHDAWPDDMVLAEGLDRFEKAMTMEVTRVERTWAGLRTFAPDRSPVVGFAPDGEGFLWLAGQGGYGVQTSPALSRLAADIALGRQPVLGQQTVAAVAPARFF</sequence>
<organism evidence="3 4">
    <name type="scientific">Oceanibacterium hippocampi</name>
    <dbReference type="NCBI Taxonomy" id="745714"/>
    <lineage>
        <taxon>Bacteria</taxon>
        <taxon>Pseudomonadati</taxon>
        <taxon>Pseudomonadota</taxon>
        <taxon>Alphaproteobacteria</taxon>
        <taxon>Sneathiellales</taxon>
        <taxon>Sneathiellaceae</taxon>
        <taxon>Oceanibacterium</taxon>
    </lineage>
</organism>
<evidence type="ECO:0000259" key="2">
    <source>
        <dbReference type="Pfam" id="PF01266"/>
    </source>
</evidence>
<keyword evidence="4" id="KW-1185">Reference proteome</keyword>
<dbReference type="GO" id="GO:0050622">
    <property type="term" value="F:glycine dehydrogenase (cyanide-forming) activity"/>
    <property type="evidence" value="ECO:0007669"/>
    <property type="project" value="UniProtKB-EC"/>
</dbReference>
<evidence type="ECO:0000313" key="4">
    <source>
        <dbReference type="Proteomes" id="UP000193200"/>
    </source>
</evidence>
<dbReference type="InterPro" id="IPR036188">
    <property type="entry name" value="FAD/NAD-bd_sf"/>
</dbReference>
<gene>
    <name evidence="3" type="primary">hcnC_1</name>
    <name evidence="3" type="ORF">OCH7691_02778</name>
</gene>
<dbReference type="OrthoDB" id="7421214at2"/>
<keyword evidence="1 3" id="KW-0560">Oxidoreductase</keyword>
<accession>A0A1Y5TES9</accession>
<dbReference type="Gene3D" id="3.30.9.10">
    <property type="entry name" value="D-Amino Acid Oxidase, subunit A, domain 2"/>
    <property type="match status" value="1"/>
</dbReference>
<evidence type="ECO:0000256" key="1">
    <source>
        <dbReference type="ARBA" id="ARBA00023002"/>
    </source>
</evidence>
<dbReference type="PANTHER" id="PTHR13847:SF287">
    <property type="entry name" value="FAD-DEPENDENT OXIDOREDUCTASE DOMAIN-CONTAINING PROTEIN 1"/>
    <property type="match status" value="1"/>
</dbReference>